<evidence type="ECO:0000313" key="2">
    <source>
        <dbReference type="EMBL" id="KAF2217214.1"/>
    </source>
</evidence>
<feature type="signal peptide" evidence="1">
    <location>
        <begin position="1"/>
        <end position="17"/>
    </location>
</feature>
<name>A0A6A6FV46_9PEZI</name>
<reference evidence="2" key="1">
    <citation type="journal article" date="2020" name="Stud. Mycol.">
        <title>101 Dothideomycetes genomes: a test case for predicting lifestyles and emergence of pathogens.</title>
        <authorList>
            <person name="Haridas S."/>
            <person name="Albert R."/>
            <person name="Binder M."/>
            <person name="Bloem J."/>
            <person name="Labutti K."/>
            <person name="Salamov A."/>
            <person name="Andreopoulos B."/>
            <person name="Baker S."/>
            <person name="Barry K."/>
            <person name="Bills G."/>
            <person name="Bluhm B."/>
            <person name="Cannon C."/>
            <person name="Castanera R."/>
            <person name="Culley D."/>
            <person name="Daum C."/>
            <person name="Ezra D."/>
            <person name="Gonzalez J."/>
            <person name="Henrissat B."/>
            <person name="Kuo A."/>
            <person name="Liang C."/>
            <person name="Lipzen A."/>
            <person name="Lutzoni F."/>
            <person name="Magnuson J."/>
            <person name="Mondo S."/>
            <person name="Nolan M."/>
            <person name="Ohm R."/>
            <person name="Pangilinan J."/>
            <person name="Park H.-J."/>
            <person name="Ramirez L."/>
            <person name="Alfaro M."/>
            <person name="Sun H."/>
            <person name="Tritt A."/>
            <person name="Yoshinaga Y."/>
            <person name="Zwiers L.-H."/>
            <person name="Turgeon B."/>
            <person name="Goodwin S."/>
            <person name="Spatafora J."/>
            <person name="Crous P."/>
            <person name="Grigoriev I."/>
        </authorList>
    </citation>
    <scope>NUCLEOTIDE SEQUENCE</scope>
    <source>
        <strain evidence="2">SCOH1-5</strain>
    </source>
</reference>
<dbReference type="OrthoDB" id="550577at2759"/>
<organism evidence="2 3">
    <name type="scientific">Cercospora zeae-maydis SCOH1-5</name>
    <dbReference type="NCBI Taxonomy" id="717836"/>
    <lineage>
        <taxon>Eukaryota</taxon>
        <taxon>Fungi</taxon>
        <taxon>Dikarya</taxon>
        <taxon>Ascomycota</taxon>
        <taxon>Pezizomycotina</taxon>
        <taxon>Dothideomycetes</taxon>
        <taxon>Dothideomycetidae</taxon>
        <taxon>Mycosphaerellales</taxon>
        <taxon>Mycosphaerellaceae</taxon>
        <taxon>Cercospora</taxon>
    </lineage>
</organism>
<dbReference type="Proteomes" id="UP000799539">
    <property type="component" value="Unassembled WGS sequence"/>
</dbReference>
<protein>
    <recommendedName>
        <fullName evidence="4">AA1-like domain-containing protein</fullName>
    </recommendedName>
</protein>
<gene>
    <name evidence="2" type="ORF">CERZMDRAFT_81160</name>
</gene>
<evidence type="ECO:0000313" key="3">
    <source>
        <dbReference type="Proteomes" id="UP000799539"/>
    </source>
</evidence>
<dbReference type="EMBL" id="ML992663">
    <property type="protein sequence ID" value="KAF2217214.1"/>
    <property type="molecule type" value="Genomic_DNA"/>
</dbReference>
<feature type="chain" id="PRO_5025463947" description="AA1-like domain-containing protein" evidence="1">
    <location>
        <begin position="18"/>
        <end position="176"/>
    </location>
</feature>
<evidence type="ECO:0008006" key="4">
    <source>
        <dbReference type="Google" id="ProtNLM"/>
    </source>
</evidence>
<dbReference type="AlphaFoldDB" id="A0A6A6FV46"/>
<accession>A0A6A6FV46</accession>
<keyword evidence="1" id="KW-0732">Signal</keyword>
<keyword evidence="3" id="KW-1185">Reference proteome</keyword>
<proteinExistence type="predicted"/>
<sequence>MKNLFALFAACVTTASAYSSFVIPTLTAHQPIGSGSTNFYLLSFDIKSDNSGNQRSAFCQKSWGDNGWTRPLPYSLEVPTGQWIKCDSARGTYDGASAFSFQLYPYFSIGNFSLSVKEDLREDVSVSGFRKINNGTEQFTCDINPAEVLPVQHAHGDCSIPEKAEPFQISVSQAAA</sequence>
<evidence type="ECO:0000256" key="1">
    <source>
        <dbReference type="SAM" id="SignalP"/>
    </source>
</evidence>